<dbReference type="HOGENOM" id="CLU_2639528_0_0_1"/>
<keyword evidence="2" id="KW-1185">Reference proteome</keyword>
<reference evidence="1 2" key="1">
    <citation type="submission" date="2014-04" db="EMBL/GenBank/DDBJ databases">
        <authorList>
            <consortium name="DOE Joint Genome Institute"/>
            <person name="Kuo A."/>
            <person name="Kohler A."/>
            <person name="Nagy L.G."/>
            <person name="Floudas D."/>
            <person name="Copeland A."/>
            <person name="Barry K.W."/>
            <person name="Cichocki N."/>
            <person name="Veneault-Fourrey C."/>
            <person name="LaButti K."/>
            <person name="Lindquist E.A."/>
            <person name="Lipzen A."/>
            <person name="Lundell T."/>
            <person name="Morin E."/>
            <person name="Murat C."/>
            <person name="Sun H."/>
            <person name="Tunlid A."/>
            <person name="Henrissat B."/>
            <person name="Grigoriev I.V."/>
            <person name="Hibbett D.S."/>
            <person name="Martin F."/>
            <person name="Nordberg H.P."/>
            <person name="Cantor M.N."/>
            <person name="Hua S.X."/>
        </authorList>
    </citation>
    <scope>NUCLEOTIDE SEQUENCE [LARGE SCALE GENOMIC DNA]</scope>
    <source>
        <strain evidence="1 2">Foug A</strain>
    </source>
</reference>
<dbReference type="InParanoid" id="A0A0C2YSP2"/>
<dbReference type="AlphaFoldDB" id="A0A0C2YSP2"/>
<evidence type="ECO:0000313" key="1">
    <source>
        <dbReference type="EMBL" id="KIM52733.1"/>
    </source>
</evidence>
<dbReference type="Proteomes" id="UP000053989">
    <property type="component" value="Unassembled WGS sequence"/>
</dbReference>
<gene>
    <name evidence="1" type="ORF">SCLCIDRAFT_487969</name>
</gene>
<dbReference type="EMBL" id="KN822201">
    <property type="protein sequence ID" value="KIM52733.1"/>
    <property type="molecule type" value="Genomic_DNA"/>
</dbReference>
<reference evidence="2" key="2">
    <citation type="submission" date="2015-01" db="EMBL/GenBank/DDBJ databases">
        <title>Evolutionary Origins and Diversification of the Mycorrhizal Mutualists.</title>
        <authorList>
            <consortium name="DOE Joint Genome Institute"/>
            <consortium name="Mycorrhizal Genomics Consortium"/>
            <person name="Kohler A."/>
            <person name="Kuo A."/>
            <person name="Nagy L.G."/>
            <person name="Floudas D."/>
            <person name="Copeland A."/>
            <person name="Barry K.W."/>
            <person name="Cichocki N."/>
            <person name="Veneault-Fourrey C."/>
            <person name="LaButti K."/>
            <person name="Lindquist E.A."/>
            <person name="Lipzen A."/>
            <person name="Lundell T."/>
            <person name="Morin E."/>
            <person name="Murat C."/>
            <person name="Riley R."/>
            <person name="Ohm R."/>
            <person name="Sun H."/>
            <person name="Tunlid A."/>
            <person name="Henrissat B."/>
            <person name="Grigoriev I.V."/>
            <person name="Hibbett D.S."/>
            <person name="Martin F."/>
        </authorList>
    </citation>
    <scope>NUCLEOTIDE SEQUENCE [LARGE SCALE GENOMIC DNA]</scope>
    <source>
        <strain evidence="2">Foug A</strain>
    </source>
</reference>
<protein>
    <submittedName>
        <fullName evidence="1">Uncharacterized protein</fullName>
    </submittedName>
</protein>
<organism evidence="1 2">
    <name type="scientific">Scleroderma citrinum Foug A</name>
    <dbReference type="NCBI Taxonomy" id="1036808"/>
    <lineage>
        <taxon>Eukaryota</taxon>
        <taxon>Fungi</taxon>
        <taxon>Dikarya</taxon>
        <taxon>Basidiomycota</taxon>
        <taxon>Agaricomycotina</taxon>
        <taxon>Agaricomycetes</taxon>
        <taxon>Agaricomycetidae</taxon>
        <taxon>Boletales</taxon>
        <taxon>Sclerodermatineae</taxon>
        <taxon>Sclerodermataceae</taxon>
        <taxon>Scleroderma</taxon>
    </lineage>
</organism>
<accession>A0A0C2YSP2</accession>
<name>A0A0C2YSP2_9AGAM</name>
<sequence>MTQTQEPQRLSGRCCVTRLASMDVDMPWLFRAISALSPRSTACPAQVQRPTANVDRLLKRRDGGALIISCAQARTER</sequence>
<proteinExistence type="predicted"/>
<evidence type="ECO:0000313" key="2">
    <source>
        <dbReference type="Proteomes" id="UP000053989"/>
    </source>
</evidence>